<evidence type="ECO:0000313" key="1">
    <source>
        <dbReference type="EMBL" id="GIY10102.1"/>
    </source>
</evidence>
<name>A0AAV4QLF5_CAEEX</name>
<dbReference type="AlphaFoldDB" id="A0AAV4QLF5"/>
<reference evidence="1 2" key="1">
    <citation type="submission" date="2021-06" db="EMBL/GenBank/DDBJ databases">
        <title>Caerostris extrusa draft genome.</title>
        <authorList>
            <person name="Kono N."/>
            <person name="Arakawa K."/>
        </authorList>
    </citation>
    <scope>NUCLEOTIDE SEQUENCE [LARGE SCALE GENOMIC DNA]</scope>
</reference>
<gene>
    <name evidence="1" type="ORF">CEXT_620491</name>
</gene>
<feature type="non-terminal residue" evidence="1">
    <location>
        <position position="50"/>
    </location>
</feature>
<keyword evidence="2" id="KW-1185">Reference proteome</keyword>
<evidence type="ECO:0000313" key="2">
    <source>
        <dbReference type="Proteomes" id="UP001054945"/>
    </source>
</evidence>
<organism evidence="1 2">
    <name type="scientific">Caerostris extrusa</name>
    <name type="common">Bark spider</name>
    <name type="synonym">Caerostris bankana</name>
    <dbReference type="NCBI Taxonomy" id="172846"/>
    <lineage>
        <taxon>Eukaryota</taxon>
        <taxon>Metazoa</taxon>
        <taxon>Ecdysozoa</taxon>
        <taxon>Arthropoda</taxon>
        <taxon>Chelicerata</taxon>
        <taxon>Arachnida</taxon>
        <taxon>Araneae</taxon>
        <taxon>Araneomorphae</taxon>
        <taxon>Entelegynae</taxon>
        <taxon>Araneoidea</taxon>
        <taxon>Araneidae</taxon>
        <taxon>Caerostris</taxon>
    </lineage>
</organism>
<dbReference type="Proteomes" id="UP001054945">
    <property type="component" value="Unassembled WGS sequence"/>
</dbReference>
<accession>A0AAV4QLF5</accession>
<protein>
    <submittedName>
        <fullName evidence="1">Uncharacterized protein</fullName>
    </submittedName>
</protein>
<proteinExistence type="predicted"/>
<dbReference type="EMBL" id="BPLR01006474">
    <property type="protein sequence ID" value="GIY10102.1"/>
    <property type="molecule type" value="Genomic_DNA"/>
</dbReference>
<sequence>MNRRAISAKSYFLALHANRKAFLLKKLPSHSGLPAVIPELLCIWKSVSGR</sequence>
<comment type="caution">
    <text evidence="1">The sequence shown here is derived from an EMBL/GenBank/DDBJ whole genome shotgun (WGS) entry which is preliminary data.</text>
</comment>